<comment type="caution">
    <text evidence="1">The sequence shown here is derived from an EMBL/GenBank/DDBJ whole genome shotgun (WGS) entry which is preliminary data.</text>
</comment>
<dbReference type="RefSeq" id="WP_242287522.1">
    <property type="nucleotide sequence ID" value="NZ_JAKKSL010000003.1"/>
</dbReference>
<dbReference type="Proteomes" id="UP001139646">
    <property type="component" value="Unassembled WGS sequence"/>
</dbReference>
<protein>
    <submittedName>
        <fullName evidence="1">Penicillin-binding protein activator</fullName>
    </submittedName>
</protein>
<reference evidence="1" key="1">
    <citation type="submission" date="2022-01" db="EMBL/GenBank/DDBJ databases">
        <title>Colwellia maritima, isolated from seawater.</title>
        <authorList>
            <person name="Kristyanto S."/>
            <person name="Jung J."/>
            <person name="Jeon C.O."/>
        </authorList>
    </citation>
    <scope>NUCLEOTIDE SEQUENCE</scope>
    <source>
        <strain evidence="1">MSW7</strain>
    </source>
</reference>
<accession>A0ABS9X435</accession>
<evidence type="ECO:0000313" key="2">
    <source>
        <dbReference type="Proteomes" id="UP001139646"/>
    </source>
</evidence>
<sequence>MSQTNFQVLTLTKRSLFKICKEKRVYNTFLIVLFSTLFLSSCSTKPTIKKTDQPSKFVIEKEPEIITAEEKLALARSLHTKLLKSKSVNRQSVNDDQTLQMTQTRITQLLIEAAELFVKQENFSKALWLANDISQTNQKNDLPNMQKHNKYLNNYRLLMVKANSLLALNFHQQAQQQLNIAKELVAFTHNENITPSLSLTLEYYQALTKVLLAHEHFTLALEAQLNAFVLNSEASIEEIQSIWHALEILTPWQLSQLINSKPPFIEGWAQLLSYSHQYGANPKQFSDYLDQWQQNNLAKTSCDGYYPTIAGRASI</sequence>
<keyword evidence="2" id="KW-1185">Reference proteome</keyword>
<dbReference type="Gene3D" id="1.25.40.650">
    <property type="match status" value="1"/>
</dbReference>
<name>A0ABS9X435_9GAMM</name>
<gene>
    <name evidence="1" type="ORF">L3081_18350</name>
</gene>
<evidence type="ECO:0000313" key="1">
    <source>
        <dbReference type="EMBL" id="MCI2284989.1"/>
    </source>
</evidence>
<proteinExistence type="predicted"/>
<organism evidence="1 2">
    <name type="scientific">Colwellia maritima</name>
    <dbReference type="NCBI Taxonomy" id="2912588"/>
    <lineage>
        <taxon>Bacteria</taxon>
        <taxon>Pseudomonadati</taxon>
        <taxon>Pseudomonadota</taxon>
        <taxon>Gammaproteobacteria</taxon>
        <taxon>Alteromonadales</taxon>
        <taxon>Colwelliaceae</taxon>
        <taxon>Colwellia</taxon>
    </lineage>
</organism>
<dbReference type="EMBL" id="JAKKSL010000003">
    <property type="protein sequence ID" value="MCI2284989.1"/>
    <property type="molecule type" value="Genomic_DNA"/>
</dbReference>